<dbReference type="OMA" id="DANTSHF"/>
<keyword evidence="4" id="KW-1185">Reference proteome</keyword>
<evidence type="ECO:0000313" key="3">
    <source>
        <dbReference type="EMBL" id="OVA02108.1"/>
    </source>
</evidence>
<dbReference type="InterPro" id="IPR024752">
    <property type="entry name" value="Myb/SANT-like_dom"/>
</dbReference>
<feature type="region of interest" description="Disordered" evidence="1">
    <location>
        <begin position="159"/>
        <end position="201"/>
    </location>
</feature>
<evidence type="ECO:0000256" key="1">
    <source>
        <dbReference type="SAM" id="MobiDB-lite"/>
    </source>
</evidence>
<protein>
    <submittedName>
        <fullName evidence="3">Myb/SANT-like domain</fullName>
    </submittedName>
</protein>
<dbReference type="InterPro" id="IPR045026">
    <property type="entry name" value="LIMYB"/>
</dbReference>
<dbReference type="InParanoid" id="A0A200PV71"/>
<evidence type="ECO:0000259" key="2">
    <source>
        <dbReference type="Pfam" id="PF12776"/>
    </source>
</evidence>
<reference evidence="3 4" key="1">
    <citation type="journal article" date="2017" name="Mol. Plant">
        <title>The Genome of Medicinal Plant Macleaya cordata Provides New Insights into Benzylisoquinoline Alkaloids Metabolism.</title>
        <authorList>
            <person name="Liu X."/>
            <person name="Liu Y."/>
            <person name="Huang P."/>
            <person name="Ma Y."/>
            <person name="Qing Z."/>
            <person name="Tang Q."/>
            <person name="Cao H."/>
            <person name="Cheng P."/>
            <person name="Zheng Y."/>
            <person name="Yuan Z."/>
            <person name="Zhou Y."/>
            <person name="Liu J."/>
            <person name="Tang Z."/>
            <person name="Zhuo Y."/>
            <person name="Zhang Y."/>
            <person name="Yu L."/>
            <person name="Huang J."/>
            <person name="Yang P."/>
            <person name="Peng Q."/>
            <person name="Zhang J."/>
            <person name="Jiang W."/>
            <person name="Zhang Z."/>
            <person name="Lin K."/>
            <person name="Ro D.K."/>
            <person name="Chen X."/>
            <person name="Xiong X."/>
            <person name="Shang Y."/>
            <person name="Huang S."/>
            <person name="Zeng J."/>
        </authorList>
    </citation>
    <scope>NUCLEOTIDE SEQUENCE [LARGE SCALE GENOMIC DNA]</scope>
    <source>
        <strain evidence="4">cv. BLH2017</strain>
        <tissue evidence="3">Root</tissue>
    </source>
</reference>
<dbReference type="PANTHER" id="PTHR47584">
    <property type="match status" value="1"/>
</dbReference>
<sequence length="242" mass="27749">MRNLTMLPKWPIPIEEHFIQLLHEEAKKGLQTSTLEKKRWVAIDNAIFSKFSKRYTVPKLKSKYNRLRKLHREFAKLATHPRMCLDPVTNTIHASEDVWESYIKKNPFAKRFRKKGCDHYHVLGEIFYNTTATEQQYGAIQSPPNSDPKRELEAEFLSSGTHKDLHTEGDAETLTEGHGDTNKTRHHPLNAPVNLLPKKEPKTSELSKLDDVLEAWAKSLSAKTKVSLAKLVNLLSVLVVHP</sequence>
<dbReference type="PANTHER" id="PTHR47584:SF14">
    <property type="entry name" value="L10-INTERACTING MYB DOMAIN-CONTAINING PROTEIN-LIKE"/>
    <property type="match status" value="1"/>
</dbReference>
<dbReference type="EMBL" id="MVGT01003978">
    <property type="protein sequence ID" value="OVA02108.1"/>
    <property type="molecule type" value="Genomic_DNA"/>
</dbReference>
<proteinExistence type="predicted"/>
<dbReference type="OrthoDB" id="686198at2759"/>
<comment type="caution">
    <text evidence="3">The sequence shown here is derived from an EMBL/GenBank/DDBJ whole genome shotgun (WGS) entry which is preliminary data.</text>
</comment>
<organism evidence="3 4">
    <name type="scientific">Macleaya cordata</name>
    <name type="common">Five-seeded plume-poppy</name>
    <name type="synonym">Bocconia cordata</name>
    <dbReference type="NCBI Taxonomy" id="56857"/>
    <lineage>
        <taxon>Eukaryota</taxon>
        <taxon>Viridiplantae</taxon>
        <taxon>Streptophyta</taxon>
        <taxon>Embryophyta</taxon>
        <taxon>Tracheophyta</taxon>
        <taxon>Spermatophyta</taxon>
        <taxon>Magnoliopsida</taxon>
        <taxon>Ranunculales</taxon>
        <taxon>Papaveraceae</taxon>
        <taxon>Papaveroideae</taxon>
        <taxon>Macleaya</taxon>
    </lineage>
</organism>
<feature type="compositionally biased region" description="Basic and acidic residues" evidence="1">
    <location>
        <begin position="161"/>
        <end position="183"/>
    </location>
</feature>
<dbReference type="Proteomes" id="UP000195402">
    <property type="component" value="Unassembled WGS sequence"/>
</dbReference>
<name>A0A200PV71_MACCD</name>
<evidence type="ECO:0000313" key="4">
    <source>
        <dbReference type="Proteomes" id="UP000195402"/>
    </source>
</evidence>
<dbReference type="AlphaFoldDB" id="A0A200PV71"/>
<accession>A0A200PV71</accession>
<dbReference type="Pfam" id="PF12776">
    <property type="entry name" value="Myb_DNA-bind_3"/>
    <property type="match status" value="1"/>
</dbReference>
<gene>
    <name evidence="3" type="ORF">BVC80_1265g11</name>
</gene>
<feature type="domain" description="Myb/SANT-like" evidence="2">
    <location>
        <begin position="10"/>
        <end position="102"/>
    </location>
</feature>